<organism evidence="2 3">
    <name type="scientific">Pelagibacterium luteolum</name>
    <dbReference type="NCBI Taxonomy" id="440168"/>
    <lineage>
        <taxon>Bacteria</taxon>
        <taxon>Pseudomonadati</taxon>
        <taxon>Pseudomonadota</taxon>
        <taxon>Alphaproteobacteria</taxon>
        <taxon>Hyphomicrobiales</taxon>
        <taxon>Devosiaceae</taxon>
        <taxon>Pelagibacterium</taxon>
    </lineage>
</organism>
<dbReference type="AlphaFoldDB" id="A0A1G8A653"/>
<dbReference type="InterPro" id="IPR021327">
    <property type="entry name" value="DUF2934"/>
</dbReference>
<evidence type="ECO:0000313" key="2">
    <source>
        <dbReference type="EMBL" id="SDH16432.1"/>
    </source>
</evidence>
<dbReference type="RefSeq" id="WP_090599891.1">
    <property type="nucleotide sequence ID" value="NZ_FNCS01000026.1"/>
</dbReference>
<feature type="region of interest" description="Disordered" evidence="1">
    <location>
        <begin position="15"/>
        <end position="78"/>
    </location>
</feature>
<feature type="compositionally biased region" description="Basic and acidic residues" evidence="1">
    <location>
        <begin position="28"/>
        <end position="40"/>
    </location>
</feature>
<evidence type="ECO:0008006" key="4">
    <source>
        <dbReference type="Google" id="ProtNLM"/>
    </source>
</evidence>
<dbReference type="OrthoDB" id="9811127at2"/>
<protein>
    <recommendedName>
        <fullName evidence="4">DUF2934 domain-containing protein</fullName>
    </recommendedName>
</protein>
<name>A0A1G8A653_9HYPH</name>
<evidence type="ECO:0000313" key="3">
    <source>
        <dbReference type="Proteomes" id="UP000199495"/>
    </source>
</evidence>
<proteinExistence type="predicted"/>
<accession>A0A1G8A653</accession>
<gene>
    <name evidence="2" type="ORF">SAMN04487974_12629</name>
</gene>
<keyword evidence="3" id="KW-1185">Reference proteome</keyword>
<dbReference type="Pfam" id="PF11154">
    <property type="entry name" value="DUF2934"/>
    <property type="match status" value="1"/>
</dbReference>
<sequence length="78" mass="8707">MTHDSNIEDRIRQRAHEIWLQEGQPSGRENEHWEQAKGEIESTSTDPDPDLTESLGGADDRTETVPPQQASRGGTAPR</sequence>
<reference evidence="2 3" key="1">
    <citation type="submission" date="2016-10" db="EMBL/GenBank/DDBJ databases">
        <authorList>
            <person name="de Groot N.N."/>
        </authorList>
    </citation>
    <scope>NUCLEOTIDE SEQUENCE [LARGE SCALE GENOMIC DNA]</scope>
    <source>
        <strain evidence="2 3">CGMCC 1.10267</strain>
    </source>
</reference>
<dbReference type="EMBL" id="FNCS01000026">
    <property type="protein sequence ID" value="SDH16432.1"/>
    <property type="molecule type" value="Genomic_DNA"/>
</dbReference>
<evidence type="ECO:0000256" key="1">
    <source>
        <dbReference type="SAM" id="MobiDB-lite"/>
    </source>
</evidence>
<dbReference type="Proteomes" id="UP000199495">
    <property type="component" value="Unassembled WGS sequence"/>
</dbReference>